<comment type="caution">
    <text evidence="3">The sequence shown here is derived from an EMBL/GenBank/DDBJ whole genome shotgun (WGS) entry which is preliminary data.</text>
</comment>
<proteinExistence type="predicted"/>
<feature type="region of interest" description="Disordered" evidence="1">
    <location>
        <begin position="1"/>
        <end position="20"/>
    </location>
</feature>
<evidence type="ECO:0000256" key="1">
    <source>
        <dbReference type="SAM" id="MobiDB-lite"/>
    </source>
</evidence>
<organism evidence="3 4">
    <name type="scientific">Jiella endophytica</name>
    <dbReference type="NCBI Taxonomy" id="2558362"/>
    <lineage>
        <taxon>Bacteria</taxon>
        <taxon>Pseudomonadati</taxon>
        <taxon>Pseudomonadota</taxon>
        <taxon>Alphaproteobacteria</taxon>
        <taxon>Hyphomicrobiales</taxon>
        <taxon>Aurantimonadaceae</taxon>
        <taxon>Jiella</taxon>
    </lineage>
</organism>
<dbReference type="PANTHER" id="PTHR33608:SF12">
    <property type="entry name" value="DUF58 DOMAIN-CONTAINING PROTEIN"/>
    <property type="match status" value="1"/>
</dbReference>
<accession>A0A4Y8R8A4</accession>
<dbReference type="EMBL" id="SOZD01000014">
    <property type="protein sequence ID" value="TFF17757.1"/>
    <property type="molecule type" value="Genomic_DNA"/>
</dbReference>
<feature type="domain" description="DUF58" evidence="2">
    <location>
        <begin position="82"/>
        <end position="270"/>
    </location>
</feature>
<name>A0A4Y8R8A4_9HYPH</name>
<evidence type="ECO:0000259" key="2">
    <source>
        <dbReference type="Pfam" id="PF01882"/>
    </source>
</evidence>
<sequence>MAGKRRGGDRPQPGRASGLPRRAAVMLAPFAEAEDEAVRVDAARLFAMRHIVRHVPERSLAPTSRPGGFAGKRRGNGLEIVDVRLFSQGDDIRHVDAAATARTAKTHVRTFRDERDRAALLIADFRAPMLFGTRVRLRSVAAAGALALAGWRVVEAGGRVGLLAAAGGETQFLPPKPRERAMAGIAGALESAHAAAAETLAAGRHPSEPSLAELLEEAVARAMPGTALLIATGLDRQREDFERLAGAACRRYAITVLHVRDRFETAPREGAYPYRLVGEAGAGPMGWAFVRREQTTPAPTSAADRNVERLAAAGVPVRPVASDGTWETIAASLEGIDGRRS</sequence>
<dbReference type="PANTHER" id="PTHR33608">
    <property type="entry name" value="BLL2464 PROTEIN"/>
    <property type="match status" value="1"/>
</dbReference>
<gene>
    <name evidence="3" type="ORF">E3C22_23195</name>
</gene>
<dbReference type="Proteomes" id="UP000298179">
    <property type="component" value="Unassembled WGS sequence"/>
</dbReference>
<dbReference type="Pfam" id="PF01882">
    <property type="entry name" value="DUF58"/>
    <property type="match status" value="1"/>
</dbReference>
<dbReference type="InterPro" id="IPR002881">
    <property type="entry name" value="DUF58"/>
</dbReference>
<dbReference type="AlphaFoldDB" id="A0A4Y8R8A4"/>
<dbReference type="OrthoDB" id="9776116at2"/>
<reference evidence="3 4" key="1">
    <citation type="submission" date="2019-03" db="EMBL/GenBank/DDBJ databases">
        <title>Jiella endophytica sp. nov., a novel endophytic bacterium isolated from root of Ficus microcarpa Linn. f.</title>
        <authorList>
            <person name="Tuo L."/>
        </authorList>
    </citation>
    <scope>NUCLEOTIDE SEQUENCE [LARGE SCALE GENOMIC DNA]</scope>
    <source>
        <strain evidence="3 4">CBS5Q-3</strain>
    </source>
</reference>
<evidence type="ECO:0000313" key="4">
    <source>
        <dbReference type="Proteomes" id="UP000298179"/>
    </source>
</evidence>
<keyword evidence="4" id="KW-1185">Reference proteome</keyword>
<evidence type="ECO:0000313" key="3">
    <source>
        <dbReference type="EMBL" id="TFF17757.1"/>
    </source>
</evidence>
<protein>
    <submittedName>
        <fullName evidence="3">DUF58 domain-containing protein</fullName>
    </submittedName>
</protein>